<keyword evidence="2" id="KW-1185">Reference proteome</keyword>
<dbReference type="Proteomes" id="UP000256838">
    <property type="component" value="Unassembled WGS sequence"/>
</dbReference>
<name>A0A3D8JRN9_9BURK</name>
<sequence>MLGKLGFDQVCDVGQLALLDAKTSGFDGGLEGFGSDAAVGESRKLGRVRDAGKRHQQIAVQDTARGAAVAKTTASGARLRVDFVLGARAAAAAVAKYIWGFV</sequence>
<comment type="caution">
    <text evidence="1">The sequence shown here is derived from an EMBL/GenBank/DDBJ whole genome shotgun (WGS) entry which is preliminary data.</text>
</comment>
<reference evidence="1 2" key="1">
    <citation type="submission" date="2018-08" db="EMBL/GenBank/DDBJ databases">
        <title>Paraburkholderia sp. DHOM06 isolated from forest soil.</title>
        <authorList>
            <person name="Gao Z.-H."/>
            <person name="Qiu L.-H."/>
        </authorList>
    </citation>
    <scope>NUCLEOTIDE SEQUENCE [LARGE SCALE GENOMIC DNA]</scope>
    <source>
        <strain evidence="1 2">DHOM06</strain>
    </source>
</reference>
<dbReference type="EMBL" id="QRGA01000020">
    <property type="protein sequence ID" value="RDU95395.1"/>
    <property type="molecule type" value="Genomic_DNA"/>
</dbReference>
<evidence type="ECO:0000313" key="2">
    <source>
        <dbReference type="Proteomes" id="UP000256838"/>
    </source>
</evidence>
<accession>A0A3D8JRN9</accession>
<organism evidence="1 2">
    <name type="scientific">Trinickia dinghuensis</name>
    <dbReference type="NCBI Taxonomy" id="2291023"/>
    <lineage>
        <taxon>Bacteria</taxon>
        <taxon>Pseudomonadati</taxon>
        <taxon>Pseudomonadota</taxon>
        <taxon>Betaproteobacteria</taxon>
        <taxon>Burkholderiales</taxon>
        <taxon>Burkholderiaceae</taxon>
        <taxon>Trinickia</taxon>
    </lineage>
</organism>
<protein>
    <submittedName>
        <fullName evidence="1">Uncharacterized protein</fullName>
    </submittedName>
</protein>
<gene>
    <name evidence="1" type="ORF">DWV00_29630</name>
</gene>
<evidence type="ECO:0000313" key="1">
    <source>
        <dbReference type="EMBL" id="RDU95395.1"/>
    </source>
</evidence>
<proteinExistence type="predicted"/>
<dbReference type="AlphaFoldDB" id="A0A3D8JRN9"/>